<dbReference type="EMBL" id="DXDC01000087">
    <property type="protein sequence ID" value="HIY65212.1"/>
    <property type="molecule type" value="Genomic_DNA"/>
</dbReference>
<comment type="caution">
    <text evidence="7">The sequence shown here is derived from an EMBL/GenBank/DDBJ whole genome shotgun (WGS) entry which is preliminary data.</text>
</comment>
<organism evidence="7 8">
    <name type="scientific">Candidatus Agrococcus pullicola</name>
    <dbReference type="NCBI Taxonomy" id="2838429"/>
    <lineage>
        <taxon>Bacteria</taxon>
        <taxon>Bacillati</taxon>
        <taxon>Actinomycetota</taxon>
        <taxon>Actinomycetes</taxon>
        <taxon>Micrococcales</taxon>
        <taxon>Microbacteriaceae</taxon>
        <taxon>Agrococcus</taxon>
    </lineage>
</organism>
<dbReference type="InterPro" id="IPR050418">
    <property type="entry name" value="D-iso_2-hydroxyacid_DH_PdxB"/>
</dbReference>
<name>A0A9D1YT17_9MICO</name>
<dbReference type="GO" id="GO:0016616">
    <property type="term" value="F:oxidoreductase activity, acting on the CH-OH group of donors, NAD or NADP as acceptor"/>
    <property type="evidence" value="ECO:0007669"/>
    <property type="project" value="InterPro"/>
</dbReference>
<evidence type="ECO:0000259" key="6">
    <source>
        <dbReference type="Pfam" id="PF02826"/>
    </source>
</evidence>
<dbReference type="AlphaFoldDB" id="A0A9D1YT17"/>
<accession>A0A9D1YT17</accession>
<feature type="domain" description="D-isomer specific 2-hydroxyacid dehydrogenase NAD-binding" evidence="6">
    <location>
        <begin position="108"/>
        <end position="285"/>
    </location>
</feature>
<evidence type="ECO:0000256" key="4">
    <source>
        <dbReference type="RuleBase" id="RU003719"/>
    </source>
</evidence>
<proteinExistence type="inferred from homology"/>
<dbReference type="Pfam" id="PF02826">
    <property type="entry name" value="2-Hacid_dh_C"/>
    <property type="match status" value="1"/>
</dbReference>
<dbReference type="PANTHER" id="PTHR43761">
    <property type="entry name" value="D-ISOMER SPECIFIC 2-HYDROXYACID DEHYDROGENASE FAMILY PROTEIN (AFU_ORTHOLOGUE AFUA_1G13630)"/>
    <property type="match status" value="1"/>
</dbReference>
<dbReference type="InterPro" id="IPR029752">
    <property type="entry name" value="D-isomer_DH_CS1"/>
</dbReference>
<dbReference type="Proteomes" id="UP000824005">
    <property type="component" value="Unassembled WGS sequence"/>
</dbReference>
<dbReference type="PANTHER" id="PTHR43761:SF1">
    <property type="entry name" value="D-ISOMER SPECIFIC 2-HYDROXYACID DEHYDROGENASE CATALYTIC DOMAIN-CONTAINING PROTEIN-RELATED"/>
    <property type="match status" value="1"/>
</dbReference>
<evidence type="ECO:0008006" key="9">
    <source>
        <dbReference type="Google" id="ProtNLM"/>
    </source>
</evidence>
<dbReference type="Gene3D" id="3.40.50.720">
    <property type="entry name" value="NAD(P)-binding Rossmann-like Domain"/>
    <property type="match status" value="2"/>
</dbReference>
<keyword evidence="3" id="KW-0520">NAD</keyword>
<comment type="similarity">
    <text evidence="1 4">Belongs to the D-isomer specific 2-hydroxyacid dehydrogenase family.</text>
</comment>
<evidence type="ECO:0000256" key="2">
    <source>
        <dbReference type="ARBA" id="ARBA00023002"/>
    </source>
</evidence>
<sequence length="326" mass="35334">MPEHRPVALFTRKHLPSPALLDELRDAGLEPVHGSLESTGASLTSVRVLFPGLERVERPVLEQFPNLGLVALPATGTDSVDLEAAADLGIAVTHVPHQATEEVATHALALILALLRNLPMYDADMKRGAWQSPENIVTPSRTSQMTLGVVGAGRIGTELVRIATPLFGEVIAFDPYLSSGGRNGDELTLVDSISELADRADVLSLHVPRTPETERLMSEIDFARARTRYLINVSRGGLVEHAELLQHLANGHLDGVGLDAFDPEPPRADDPLLSHPRVIGTPHRAFESVQSWEAYATYPIRNAIAFMRGEELPSPVGEPPRKGDRA</sequence>
<evidence type="ECO:0000256" key="1">
    <source>
        <dbReference type="ARBA" id="ARBA00005854"/>
    </source>
</evidence>
<feature type="domain" description="D-isomer specific 2-hydroxyacid dehydrogenase catalytic" evidence="5">
    <location>
        <begin position="39"/>
        <end position="316"/>
    </location>
</feature>
<dbReference type="SUPFAM" id="SSF51735">
    <property type="entry name" value="NAD(P)-binding Rossmann-fold domains"/>
    <property type="match status" value="1"/>
</dbReference>
<dbReference type="Pfam" id="PF00389">
    <property type="entry name" value="2-Hacid_dh"/>
    <property type="match status" value="1"/>
</dbReference>
<dbReference type="InterPro" id="IPR006140">
    <property type="entry name" value="D-isomer_DH_NAD-bd"/>
</dbReference>
<protein>
    <recommendedName>
        <fullName evidence="9">D-3-phosphoglycerate dehydrogenase</fullName>
    </recommendedName>
</protein>
<evidence type="ECO:0000256" key="3">
    <source>
        <dbReference type="ARBA" id="ARBA00023027"/>
    </source>
</evidence>
<evidence type="ECO:0000259" key="5">
    <source>
        <dbReference type="Pfam" id="PF00389"/>
    </source>
</evidence>
<keyword evidence="2 4" id="KW-0560">Oxidoreductase</keyword>
<evidence type="ECO:0000313" key="8">
    <source>
        <dbReference type="Proteomes" id="UP000824005"/>
    </source>
</evidence>
<reference evidence="7" key="2">
    <citation type="submission" date="2021-04" db="EMBL/GenBank/DDBJ databases">
        <authorList>
            <person name="Gilroy R."/>
        </authorList>
    </citation>
    <scope>NUCLEOTIDE SEQUENCE</scope>
    <source>
        <strain evidence="7">ChiGjej1B1-98</strain>
    </source>
</reference>
<dbReference type="PROSITE" id="PS00065">
    <property type="entry name" value="D_2_HYDROXYACID_DH_1"/>
    <property type="match status" value="1"/>
</dbReference>
<reference evidence="7" key="1">
    <citation type="journal article" date="2021" name="PeerJ">
        <title>Extensive microbial diversity within the chicken gut microbiome revealed by metagenomics and culture.</title>
        <authorList>
            <person name="Gilroy R."/>
            <person name="Ravi A."/>
            <person name="Getino M."/>
            <person name="Pursley I."/>
            <person name="Horton D.L."/>
            <person name="Alikhan N.F."/>
            <person name="Baker D."/>
            <person name="Gharbi K."/>
            <person name="Hall N."/>
            <person name="Watson M."/>
            <person name="Adriaenssens E.M."/>
            <person name="Foster-Nyarko E."/>
            <person name="Jarju S."/>
            <person name="Secka A."/>
            <person name="Antonio M."/>
            <person name="Oren A."/>
            <person name="Chaudhuri R.R."/>
            <person name="La Ragione R."/>
            <person name="Hildebrand F."/>
            <person name="Pallen M.J."/>
        </authorList>
    </citation>
    <scope>NUCLEOTIDE SEQUENCE</scope>
    <source>
        <strain evidence="7">ChiGjej1B1-98</strain>
    </source>
</reference>
<gene>
    <name evidence="7" type="ORF">H9830_02915</name>
</gene>
<dbReference type="SUPFAM" id="SSF52283">
    <property type="entry name" value="Formate/glycerate dehydrogenase catalytic domain-like"/>
    <property type="match status" value="1"/>
</dbReference>
<dbReference type="GO" id="GO:0051287">
    <property type="term" value="F:NAD binding"/>
    <property type="evidence" value="ECO:0007669"/>
    <property type="project" value="InterPro"/>
</dbReference>
<dbReference type="InterPro" id="IPR006139">
    <property type="entry name" value="D-isomer_2_OHA_DH_cat_dom"/>
</dbReference>
<dbReference type="InterPro" id="IPR036291">
    <property type="entry name" value="NAD(P)-bd_dom_sf"/>
</dbReference>
<evidence type="ECO:0000313" key="7">
    <source>
        <dbReference type="EMBL" id="HIY65212.1"/>
    </source>
</evidence>